<dbReference type="GO" id="GO:0006430">
    <property type="term" value="P:lysyl-tRNA aminoacylation"/>
    <property type="evidence" value="ECO:0007669"/>
    <property type="project" value="UniProtKB-UniRule"/>
</dbReference>
<dbReference type="STRING" id="1797593.A3A65_01110"/>
<gene>
    <name evidence="10" type="primary">lysS</name>
    <name evidence="11" type="ORF">A3A65_01110</name>
</gene>
<proteinExistence type="inferred from homology"/>
<evidence type="ECO:0000313" key="11">
    <source>
        <dbReference type="EMBL" id="OGY20758.1"/>
    </source>
</evidence>
<evidence type="ECO:0000256" key="2">
    <source>
        <dbReference type="ARBA" id="ARBA00005594"/>
    </source>
</evidence>
<evidence type="ECO:0000256" key="4">
    <source>
        <dbReference type="ARBA" id="ARBA00022598"/>
    </source>
</evidence>
<organism evidence="11 12">
    <name type="scientific">Candidatus Chisholmbacteria bacterium RIFCSPLOWO2_01_FULL_49_14</name>
    <dbReference type="NCBI Taxonomy" id="1797593"/>
    <lineage>
        <taxon>Bacteria</taxon>
        <taxon>Candidatus Chisholmiibacteriota</taxon>
    </lineage>
</organism>
<keyword evidence="7 10" id="KW-0648">Protein biosynthesis</keyword>
<dbReference type="InterPro" id="IPR042078">
    <property type="entry name" value="Lys-tRNA-ligase_SC_fold"/>
</dbReference>
<dbReference type="GO" id="GO:0005737">
    <property type="term" value="C:cytoplasm"/>
    <property type="evidence" value="ECO:0007669"/>
    <property type="project" value="UniProtKB-SubCell"/>
</dbReference>
<dbReference type="EMBL" id="MHCL01000023">
    <property type="protein sequence ID" value="OGY20758.1"/>
    <property type="molecule type" value="Genomic_DNA"/>
</dbReference>
<evidence type="ECO:0000256" key="9">
    <source>
        <dbReference type="ARBA" id="ARBA00048573"/>
    </source>
</evidence>
<dbReference type="AlphaFoldDB" id="A0A1G1VZB2"/>
<dbReference type="PANTHER" id="PTHR37940:SF1">
    <property type="entry name" value="LYSINE--TRNA LIGASE"/>
    <property type="match status" value="1"/>
</dbReference>
<evidence type="ECO:0000313" key="12">
    <source>
        <dbReference type="Proteomes" id="UP000176723"/>
    </source>
</evidence>
<dbReference type="Pfam" id="PF01921">
    <property type="entry name" value="tRNA-synt_1f"/>
    <property type="match status" value="1"/>
</dbReference>
<dbReference type="EC" id="6.1.1.6" evidence="10"/>
<dbReference type="SUPFAM" id="SSF52374">
    <property type="entry name" value="Nucleotidylyl transferase"/>
    <property type="match status" value="1"/>
</dbReference>
<feature type="short sequence motif" description="'KMSKS' region" evidence="10">
    <location>
        <begin position="282"/>
        <end position="286"/>
    </location>
</feature>
<sequence>MYWADELANQIITSGKYKPYWVDDMKTPSGRVHIGSVRAVLTHELICRALKDRKKDVTFSYVLDDHDPMDSLPTYLDEKEYRQHLGKPLYQIPSPEKGYDSYGQRWGQEYIEIFNSLDVHPEIIWGSQLYRSGKMNDSIKTCLDQAEAIRTIYKTIYKKGKPENWFPFSVACEQCGKLSTTVVTGWDGEQVSYECNPHAVVWTEGCGHHGQVSPFNGSGKLPWKIEWACKWKVIGVTVEGAGKDHMTAGGSHDVARLICERVIHYPVPFPFSHEFFLVGGRKMSSSKGLGSSAKEVSEILPPYLIRFMIARVKYNRAINFDPAGMTIPDLFDEYDHAARAFWQKKDKRLARIYEISQVKGSPSKNHFLPRFREIASIIQHPGIDAEERFSKLKGSKFTGEERRVLEERVKYAKIWLAQYAPEEQVFSLTTSISKAADRLSLEQKEFLAYVEELLSEEWKKPEDLQQALYERTKKMKIPTAECFEAIYLALIGKTHGPRAAWFLLENRKLVLKRLKEVSKKSLKTTRET</sequence>
<dbReference type="Gene3D" id="3.40.50.620">
    <property type="entry name" value="HUPs"/>
    <property type="match status" value="2"/>
</dbReference>
<keyword evidence="5 10" id="KW-0547">Nucleotide-binding</keyword>
<comment type="catalytic activity">
    <reaction evidence="9 10">
        <text>tRNA(Lys) + L-lysine + ATP = L-lysyl-tRNA(Lys) + AMP + diphosphate</text>
        <dbReference type="Rhea" id="RHEA:20792"/>
        <dbReference type="Rhea" id="RHEA-COMP:9696"/>
        <dbReference type="Rhea" id="RHEA-COMP:9697"/>
        <dbReference type="ChEBI" id="CHEBI:30616"/>
        <dbReference type="ChEBI" id="CHEBI:32551"/>
        <dbReference type="ChEBI" id="CHEBI:33019"/>
        <dbReference type="ChEBI" id="CHEBI:78442"/>
        <dbReference type="ChEBI" id="CHEBI:78529"/>
        <dbReference type="ChEBI" id="CHEBI:456215"/>
        <dbReference type="EC" id="6.1.1.6"/>
    </reaction>
</comment>
<dbReference type="Gene3D" id="1.10.10.770">
    <property type="match status" value="1"/>
</dbReference>
<keyword evidence="3 10" id="KW-0963">Cytoplasm</keyword>
<dbReference type="NCBIfam" id="TIGR00467">
    <property type="entry name" value="lysS_arch"/>
    <property type="match status" value="1"/>
</dbReference>
<dbReference type="Gene3D" id="6.10.20.10">
    <property type="entry name" value="Lysine tRNA ligase, stem contact fold domain"/>
    <property type="match status" value="1"/>
</dbReference>
<dbReference type="HAMAP" id="MF_00177">
    <property type="entry name" value="Lys_tRNA_synth_class1"/>
    <property type="match status" value="1"/>
</dbReference>
<feature type="short sequence motif" description="'HIGH' region" evidence="10">
    <location>
        <begin position="28"/>
        <end position="36"/>
    </location>
</feature>
<evidence type="ECO:0000256" key="1">
    <source>
        <dbReference type="ARBA" id="ARBA00004496"/>
    </source>
</evidence>
<dbReference type="InterPro" id="IPR002904">
    <property type="entry name" value="Lys-tRNA-ligase"/>
</dbReference>
<comment type="caution">
    <text evidence="11">The sequence shown here is derived from an EMBL/GenBank/DDBJ whole genome shotgun (WGS) entry which is preliminary data.</text>
</comment>
<keyword evidence="4 10" id="KW-0436">Ligase</keyword>
<evidence type="ECO:0000256" key="5">
    <source>
        <dbReference type="ARBA" id="ARBA00022741"/>
    </source>
</evidence>
<dbReference type="InterPro" id="IPR008925">
    <property type="entry name" value="aa_tRNA-synth_I_cd-bd_sf"/>
</dbReference>
<evidence type="ECO:0000256" key="8">
    <source>
        <dbReference type="ARBA" id="ARBA00023146"/>
    </source>
</evidence>
<dbReference type="GO" id="GO:0000049">
    <property type="term" value="F:tRNA binding"/>
    <property type="evidence" value="ECO:0007669"/>
    <property type="project" value="InterPro"/>
</dbReference>
<comment type="caution">
    <text evidence="10">Lacks conserved residue(s) required for the propagation of feature annotation.</text>
</comment>
<evidence type="ECO:0000256" key="6">
    <source>
        <dbReference type="ARBA" id="ARBA00022840"/>
    </source>
</evidence>
<name>A0A1G1VZB2_9BACT</name>
<protein>
    <recommendedName>
        <fullName evidence="10">Lysine--tRNA ligase</fullName>
        <ecNumber evidence="10">6.1.1.6</ecNumber>
    </recommendedName>
    <alternativeName>
        <fullName evidence="10">Lysyl-tRNA synthetase</fullName>
        <shortName evidence="10">LysRS</shortName>
    </alternativeName>
</protein>
<dbReference type="InterPro" id="IPR020751">
    <property type="entry name" value="aa-tRNA-synth_I_codon-bd_sub2"/>
</dbReference>
<dbReference type="SUPFAM" id="SSF48163">
    <property type="entry name" value="An anticodon-binding domain of class I aminoacyl-tRNA synthetases"/>
    <property type="match status" value="1"/>
</dbReference>
<dbReference type="InterPro" id="IPR014729">
    <property type="entry name" value="Rossmann-like_a/b/a_fold"/>
</dbReference>
<dbReference type="GO" id="GO:0005524">
    <property type="term" value="F:ATP binding"/>
    <property type="evidence" value="ECO:0007669"/>
    <property type="project" value="UniProtKB-UniRule"/>
</dbReference>
<accession>A0A1G1VZB2</accession>
<evidence type="ECO:0000256" key="7">
    <source>
        <dbReference type="ARBA" id="ARBA00022917"/>
    </source>
</evidence>
<dbReference type="Proteomes" id="UP000176723">
    <property type="component" value="Unassembled WGS sequence"/>
</dbReference>
<dbReference type="GO" id="GO:0004824">
    <property type="term" value="F:lysine-tRNA ligase activity"/>
    <property type="evidence" value="ECO:0007669"/>
    <property type="project" value="UniProtKB-UniRule"/>
</dbReference>
<comment type="similarity">
    <text evidence="2 10">Belongs to the class-I aminoacyl-tRNA synthetase family.</text>
</comment>
<evidence type="ECO:0000256" key="10">
    <source>
        <dbReference type="HAMAP-Rule" id="MF_00177"/>
    </source>
</evidence>
<comment type="subcellular location">
    <subcellularLocation>
        <location evidence="1 10">Cytoplasm</location>
    </subcellularLocation>
</comment>
<keyword evidence="8 10" id="KW-0030">Aminoacyl-tRNA synthetase</keyword>
<evidence type="ECO:0000256" key="3">
    <source>
        <dbReference type="ARBA" id="ARBA00022490"/>
    </source>
</evidence>
<dbReference type="PANTHER" id="PTHR37940">
    <property type="entry name" value="LYSINE--TRNA LIGASE"/>
    <property type="match status" value="1"/>
</dbReference>
<reference evidence="11 12" key="1">
    <citation type="journal article" date="2016" name="Nat. Commun.">
        <title>Thousands of microbial genomes shed light on interconnected biogeochemical processes in an aquifer system.</title>
        <authorList>
            <person name="Anantharaman K."/>
            <person name="Brown C.T."/>
            <person name="Hug L.A."/>
            <person name="Sharon I."/>
            <person name="Castelle C.J."/>
            <person name="Probst A.J."/>
            <person name="Thomas B.C."/>
            <person name="Singh A."/>
            <person name="Wilkins M.J."/>
            <person name="Karaoz U."/>
            <person name="Brodie E.L."/>
            <person name="Williams K.H."/>
            <person name="Hubbard S.S."/>
            <person name="Banfield J.F."/>
        </authorList>
    </citation>
    <scope>NUCLEOTIDE SEQUENCE [LARGE SCALE GENOMIC DNA]</scope>
</reference>
<dbReference type="Gene3D" id="1.10.10.350">
    <property type="match status" value="1"/>
</dbReference>
<keyword evidence="6 10" id="KW-0067">ATP-binding</keyword>